<protein>
    <recommendedName>
        <fullName evidence="3">Mce-associated membrane protein</fullName>
    </recommendedName>
</protein>
<accession>A0A370GIE4</accession>
<sequence>MTRHTIRRPDARAVGRITVTAAALTTLLTTSCGDPEPGPEPGGCTAAAFPAPFTDVDPCSAEAVLTAATAAVFSYRPAEQTDQRAAFRTARLLMDPGFATRTEPAAMVWAPITGALWQQWTTSGTTVTATARVTGDDHPADTATTSARVLTVTARPSDGGTPLHFTVYTHATRPNPAAGWQLSGLEVPS</sequence>
<dbReference type="EMBL" id="QQAZ01000020">
    <property type="protein sequence ID" value="RDI43578.1"/>
    <property type="molecule type" value="Genomic_DNA"/>
</dbReference>
<proteinExistence type="predicted"/>
<dbReference type="STRING" id="1210089.GCA_001613165_06070"/>
<evidence type="ECO:0000313" key="1">
    <source>
        <dbReference type="EMBL" id="RDI43578.1"/>
    </source>
</evidence>
<dbReference type="Proteomes" id="UP000255355">
    <property type="component" value="Unassembled WGS sequence"/>
</dbReference>
<keyword evidence="2" id="KW-1185">Reference proteome</keyword>
<evidence type="ECO:0000313" key="2">
    <source>
        <dbReference type="Proteomes" id="UP000255355"/>
    </source>
</evidence>
<dbReference type="PROSITE" id="PS51257">
    <property type="entry name" value="PROKAR_LIPOPROTEIN"/>
    <property type="match status" value="1"/>
</dbReference>
<reference evidence="1 2" key="1">
    <citation type="submission" date="2018-07" db="EMBL/GenBank/DDBJ databases">
        <title>Genomic Encyclopedia of Type Strains, Phase IV (KMG-IV): sequencing the most valuable type-strain genomes for metagenomic binning, comparative biology and taxonomic classification.</title>
        <authorList>
            <person name="Goeker M."/>
        </authorList>
    </citation>
    <scope>NUCLEOTIDE SEQUENCE [LARGE SCALE GENOMIC DNA]</scope>
    <source>
        <strain evidence="1 2">DSM 44952</strain>
    </source>
</reference>
<dbReference type="OrthoDB" id="4558399at2"/>
<name>A0A370GIE4_9NOCA</name>
<comment type="caution">
    <text evidence="1">The sequence shown here is derived from an EMBL/GenBank/DDBJ whole genome shotgun (WGS) entry which is preliminary data.</text>
</comment>
<dbReference type="AlphaFoldDB" id="A0A370GIE4"/>
<organism evidence="1 2">
    <name type="scientific">Nocardia mexicana</name>
    <dbReference type="NCBI Taxonomy" id="279262"/>
    <lineage>
        <taxon>Bacteria</taxon>
        <taxon>Bacillati</taxon>
        <taxon>Actinomycetota</taxon>
        <taxon>Actinomycetes</taxon>
        <taxon>Mycobacteriales</taxon>
        <taxon>Nocardiaceae</taxon>
        <taxon>Nocardia</taxon>
    </lineage>
</organism>
<gene>
    <name evidence="1" type="ORF">DFR68_12045</name>
</gene>
<evidence type="ECO:0008006" key="3">
    <source>
        <dbReference type="Google" id="ProtNLM"/>
    </source>
</evidence>